<dbReference type="GO" id="GO:0042147">
    <property type="term" value="P:retrograde transport, endosome to Golgi"/>
    <property type="evidence" value="ECO:0007669"/>
    <property type="project" value="InterPro"/>
</dbReference>
<dbReference type="Proteomes" id="UP000198406">
    <property type="component" value="Unassembled WGS sequence"/>
</dbReference>
<dbReference type="SUPFAM" id="SSF52821">
    <property type="entry name" value="Rhodanese/Cell cycle control phosphatase"/>
    <property type="match status" value="1"/>
</dbReference>
<evidence type="ECO:0000313" key="5">
    <source>
        <dbReference type="Proteomes" id="UP000198406"/>
    </source>
</evidence>
<reference evidence="4 5" key="1">
    <citation type="journal article" date="2015" name="Plant Cell">
        <title>Oil accumulation by the oleaginous diatom Fistulifera solaris as revealed by the genome and transcriptome.</title>
        <authorList>
            <person name="Tanaka T."/>
            <person name="Maeda Y."/>
            <person name="Veluchamy A."/>
            <person name="Tanaka M."/>
            <person name="Abida H."/>
            <person name="Marechal E."/>
            <person name="Bowler C."/>
            <person name="Muto M."/>
            <person name="Sunaga Y."/>
            <person name="Tanaka M."/>
            <person name="Yoshino T."/>
            <person name="Taniguchi T."/>
            <person name="Fukuda Y."/>
            <person name="Nemoto M."/>
            <person name="Matsumoto M."/>
            <person name="Wong P.S."/>
            <person name="Aburatani S."/>
            <person name="Fujibuchi W."/>
        </authorList>
    </citation>
    <scope>NUCLEOTIDE SEQUENCE [LARGE SCALE GENOMIC DNA]</scope>
    <source>
        <strain evidence="4 5">JPCC DA0580</strain>
    </source>
</reference>
<proteinExistence type="predicted"/>
<dbReference type="OrthoDB" id="73307at2759"/>
<protein>
    <recommendedName>
        <fullName evidence="3">Rhodanese domain-containing protein</fullName>
    </recommendedName>
</protein>
<dbReference type="GO" id="GO:0099041">
    <property type="term" value="P:vesicle tethering to Golgi"/>
    <property type="evidence" value="ECO:0007669"/>
    <property type="project" value="TreeGrafter"/>
</dbReference>
<dbReference type="PANTHER" id="PTHR13297">
    <property type="entry name" value="TBC1 DOMAIN FAMILY MEMBER 23-RELATED"/>
    <property type="match status" value="1"/>
</dbReference>
<dbReference type="EMBL" id="BDSP01000025">
    <property type="protein sequence ID" value="GAX10786.1"/>
    <property type="molecule type" value="Genomic_DNA"/>
</dbReference>
<keyword evidence="5" id="KW-1185">Reference proteome</keyword>
<feature type="region of interest" description="Disordered" evidence="2">
    <location>
        <begin position="595"/>
        <end position="654"/>
    </location>
</feature>
<feature type="region of interest" description="Disordered" evidence="2">
    <location>
        <begin position="88"/>
        <end position="113"/>
    </location>
</feature>
<dbReference type="InterPro" id="IPR001763">
    <property type="entry name" value="Rhodanese-like_dom"/>
</dbReference>
<dbReference type="PANTHER" id="PTHR13297:SF5">
    <property type="entry name" value="TBC1 DOMAIN FAMILY MEMBER 23"/>
    <property type="match status" value="1"/>
</dbReference>
<dbReference type="GO" id="GO:0005829">
    <property type="term" value="C:cytosol"/>
    <property type="evidence" value="ECO:0007669"/>
    <property type="project" value="GOC"/>
</dbReference>
<dbReference type="InterPro" id="IPR035969">
    <property type="entry name" value="Rab-GAP_TBC_sf"/>
</dbReference>
<feature type="region of interest" description="Disordered" evidence="2">
    <location>
        <begin position="249"/>
        <end position="270"/>
    </location>
</feature>
<sequence length="1077" mass="117874">MDADDDDMADLFSFSAETATNLTSNSTALPATRERTGTDDSLLEMIANESAAVGTGNTAVNLDQETQDILNWLDDDISDSLLLEAASPKKVETEESSFTVTPPADTKVSAESTPEVTTEASLLPEAATVVDLPPTFATFQEALESSESTPQQIRELYRVQTPSIDPKLRSELYCRMLCSKSLEETLATSLADSFQKWELPDESQRPAWITELATRWAPVVSQESGRSSDECRGDLTKLLMCYFKDTIAVPPPNEEDPAKNADSTTTESTDDSLVPAAAAILLSTGMPAAAVSVALSKVLANHLPLLALKSNERWEAALLLHTDFYALATYHLPLLVFHLDRYMPGWYWPSLESLLGQSDETKAETQSATVISRNLQQQGKLPGSWFLTMWAGAAWPQSDGKESFPVESVLNVWDKTFLLESKDVHFFLALALLQDISDDLLLLTDDALANEFQSFLSSASHKGGDDTDLRCQVAKWWDQAESLQSRTPESVISILNMSVDKALMQALDLRRERAEAALEARLKAEAEAHQKAQEEKANAARERLNRARLVAFYRVHAPDKESNIDEIMKNYEGRLDVLNSKLLLKYGEGFNPAIANSVSTNGQTPTAKTSENPLRGTSKLLAAMNRGLGNRRKVAPDKDGQSSDGDSGNNQVTVTVSPGEVLPVVCWSKDASSTRGSARRRGLLTSRKSLKYYIVDARSDEAATEQGRFPTAVSLSPEALLDPERIKMNEEMFESLRGAVHIVIMGEGFSALPSLYSQKSSQNLIDLISGDDSRTNLCALFFIKKGFPFVSIMEGGFAAAHSWLVREGPAHHLSASSVLVDYNPESSLFGQMEKMHNETASEKAQRVFGNLLESSLVAMTKRSQQLENIAADMEKKESNFRMPQLFRPRERQSDGQGEDANRITFLNPFAGRTKAPNRSDEATEKPKSEGDIASPTKKQQESDSPAPVAPNEAKDVQRSNPFKGLGAALNNSVKTSINSVNKASTPSNPGTKTETKATPSVPAVLKRNPFARFGGQQQGTTTTAQASGQQTFARMNQFRKSTMARMRTTNGRDDGEEESITFGSGVSERAAQEVQNV</sequence>
<dbReference type="AlphaFoldDB" id="A0A1Z5J9Z5"/>
<feature type="compositionally biased region" description="Polar residues" evidence="2">
    <location>
        <begin position="969"/>
        <end position="998"/>
    </location>
</feature>
<feature type="domain" description="Rhodanese" evidence="3">
    <location>
        <begin position="691"/>
        <end position="806"/>
    </location>
</feature>
<evidence type="ECO:0000256" key="1">
    <source>
        <dbReference type="SAM" id="Coils"/>
    </source>
</evidence>
<gene>
    <name evidence="4" type="ORF">FisN_1Hh327</name>
</gene>
<name>A0A1Z5J9Z5_FISSO</name>
<dbReference type="GO" id="GO:0005802">
    <property type="term" value="C:trans-Golgi network"/>
    <property type="evidence" value="ECO:0007669"/>
    <property type="project" value="TreeGrafter"/>
</dbReference>
<feature type="compositionally biased region" description="Polar residues" evidence="2">
    <location>
        <begin position="595"/>
        <end position="612"/>
    </location>
</feature>
<evidence type="ECO:0000256" key="2">
    <source>
        <dbReference type="SAM" id="MobiDB-lite"/>
    </source>
</evidence>
<evidence type="ECO:0000313" key="4">
    <source>
        <dbReference type="EMBL" id="GAX10786.1"/>
    </source>
</evidence>
<dbReference type="InParanoid" id="A0A1Z5J9Z5"/>
<evidence type="ECO:0000259" key="3">
    <source>
        <dbReference type="PROSITE" id="PS50206"/>
    </source>
</evidence>
<feature type="region of interest" description="Disordered" evidence="2">
    <location>
        <begin position="1045"/>
        <end position="1077"/>
    </location>
</feature>
<accession>A0A1Z5J9Z5</accession>
<feature type="region of interest" description="Disordered" evidence="2">
    <location>
        <begin position="872"/>
        <end position="999"/>
    </location>
</feature>
<dbReference type="InterPro" id="IPR036873">
    <property type="entry name" value="Rhodanese-like_dom_sf"/>
</dbReference>
<feature type="compositionally biased region" description="Low complexity" evidence="2">
    <location>
        <begin position="642"/>
        <end position="651"/>
    </location>
</feature>
<comment type="caution">
    <text evidence="4">The sequence shown here is derived from an EMBL/GenBank/DDBJ whole genome shotgun (WGS) entry which is preliminary data.</text>
</comment>
<dbReference type="PROSITE" id="PS50206">
    <property type="entry name" value="RHODANESE_3"/>
    <property type="match status" value="1"/>
</dbReference>
<feature type="coiled-coil region" evidence="1">
    <location>
        <begin position="515"/>
        <end position="550"/>
    </location>
</feature>
<keyword evidence="1" id="KW-0175">Coiled coil</keyword>
<dbReference type="InterPro" id="IPR039755">
    <property type="entry name" value="TBC1D23"/>
</dbReference>
<dbReference type="SUPFAM" id="SSF47923">
    <property type="entry name" value="Ypt/Rab-GAP domain of gyp1p"/>
    <property type="match status" value="1"/>
</dbReference>
<feature type="compositionally biased region" description="Basic and acidic residues" evidence="2">
    <location>
        <begin position="917"/>
        <end position="930"/>
    </location>
</feature>
<dbReference type="Gene3D" id="1.10.472.80">
    <property type="entry name" value="Ypt/Rab-GAP domain of gyp1p, domain 3"/>
    <property type="match status" value="1"/>
</dbReference>
<organism evidence="4 5">
    <name type="scientific">Fistulifera solaris</name>
    <name type="common">Oleaginous diatom</name>
    <dbReference type="NCBI Taxonomy" id="1519565"/>
    <lineage>
        <taxon>Eukaryota</taxon>
        <taxon>Sar</taxon>
        <taxon>Stramenopiles</taxon>
        <taxon>Ochrophyta</taxon>
        <taxon>Bacillariophyta</taxon>
        <taxon>Bacillariophyceae</taxon>
        <taxon>Bacillariophycidae</taxon>
        <taxon>Naviculales</taxon>
        <taxon>Naviculaceae</taxon>
        <taxon>Fistulifera</taxon>
    </lineage>
</organism>